<dbReference type="Pfam" id="PF24083">
    <property type="entry name" value="Phage_ssDNA_bind"/>
    <property type="match status" value="1"/>
</dbReference>
<dbReference type="KEGG" id="obj:EIO64_04295"/>
<proteinExistence type="predicted"/>
<dbReference type="RefSeq" id="WP_136890828.1">
    <property type="nucleotide sequence ID" value="NZ_CP034413.3"/>
</dbReference>
<keyword evidence="3" id="KW-1185">Reference proteome</keyword>
<sequence length="162" mass="18890">MSRKATDNIIIENARIIFRNFSGKEDKYNRAGDRNFCVIIEDHNDAQRLIEDGWNIRVMPPREEGDEPRHYLQVAVSFKNFPPKVVMVTRRKQTPLDEESIGALDFAEISNVDLIIRPYNWIIQEGTKNEKSGVKAYLKTMYVTIEEDEFAEKYAASEYPQE</sequence>
<reference evidence="3" key="1">
    <citation type="submission" date="2018-12" db="EMBL/GenBank/DDBJ databases">
        <title>Dusodibacter welbiota gen. nov., sp. nov., isolated from human faeces and emended description of the Oscillibacter genus.</title>
        <authorList>
            <person name="Le Roy T."/>
            <person name="Van der Smissen P."/>
            <person name="Delzenne N."/>
            <person name="Muccioli G."/>
            <person name="Collet J.F."/>
            <person name="Cani P.D."/>
        </authorList>
    </citation>
    <scope>NUCLEOTIDE SEQUENCE [LARGE SCALE GENOMIC DNA]</scope>
    <source>
        <strain evidence="3">J115</strain>
    </source>
</reference>
<name>A0A4D7AME4_9FIRM</name>
<evidence type="ECO:0000259" key="1">
    <source>
        <dbReference type="Pfam" id="PF24083"/>
    </source>
</evidence>
<dbReference type="Proteomes" id="UP000298642">
    <property type="component" value="Chromosome"/>
</dbReference>
<organism evidence="2 3">
    <name type="scientific">Dysosmobacter welbionis</name>
    <dbReference type="NCBI Taxonomy" id="2093857"/>
    <lineage>
        <taxon>Bacteria</taxon>
        <taxon>Bacillati</taxon>
        <taxon>Bacillota</taxon>
        <taxon>Clostridia</taxon>
        <taxon>Eubacteriales</taxon>
        <taxon>Oscillospiraceae</taxon>
        <taxon>Dysosmobacter</taxon>
    </lineage>
</organism>
<evidence type="ECO:0000313" key="2">
    <source>
        <dbReference type="EMBL" id="QCI58535.1"/>
    </source>
</evidence>
<gene>
    <name evidence="2" type="ORF">EIO64_04295</name>
</gene>
<dbReference type="EMBL" id="CP034413">
    <property type="protein sequence ID" value="QCI58535.1"/>
    <property type="molecule type" value="Genomic_DNA"/>
</dbReference>
<accession>A0A4D7AME4</accession>
<dbReference type="InterPro" id="IPR057581">
    <property type="entry name" value="Phage_ssDNA_bind"/>
</dbReference>
<protein>
    <recommendedName>
        <fullName evidence="1">Putative phage ssDNA-binding domain-containing protein</fullName>
    </recommendedName>
</protein>
<feature type="domain" description="Putative phage ssDNA-binding" evidence="1">
    <location>
        <begin position="3"/>
        <end position="156"/>
    </location>
</feature>
<evidence type="ECO:0000313" key="3">
    <source>
        <dbReference type="Proteomes" id="UP000298642"/>
    </source>
</evidence>
<dbReference type="AlphaFoldDB" id="A0A4D7AME4"/>